<feature type="domain" description="HTH myb-type" evidence="7">
    <location>
        <begin position="240"/>
        <end position="300"/>
    </location>
</feature>
<dbReference type="NCBIfam" id="TIGR01557">
    <property type="entry name" value="myb_SHAQKYF"/>
    <property type="match status" value="1"/>
</dbReference>
<evidence type="ECO:0000256" key="6">
    <source>
        <dbReference type="SAM" id="MobiDB-lite"/>
    </source>
</evidence>
<accession>A0AAD3SQV5</accession>
<evidence type="ECO:0000256" key="1">
    <source>
        <dbReference type="ARBA" id="ARBA00004123"/>
    </source>
</evidence>
<evidence type="ECO:0000256" key="4">
    <source>
        <dbReference type="ARBA" id="ARBA00023163"/>
    </source>
</evidence>
<dbReference type="AlphaFoldDB" id="A0AAD3SQV5"/>
<dbReference type="PANTHER" id="PTHR31003:SF22">
    <property type="entry name" value="TRANSCRIPTION FACTOR HHO5"/>
    <property type="match status" value="1"/>
</dbReference>
<dbReference type="Gene3D" id="1.10.10.60">
    <property type="entry name" value="Homeodomain-like"/>
    <property type="match status" value="1"/>
</dbReference>
<proteinExistence type="predicted"/>
<keyword evidence="2" id="KW-0805">Transcription regulation</keyword>
<keyword evidence="9" id="KW-1185">Reference proteome</keyword>
<dbReference type="GO" id="GO:0003700">
    <property type="term" value="F:DNA-binding transcription factor activity"/>
    <property type="evidence" value="ECO:0007669"/>
    <property type="project" value="InterPro"/>
</dbReference>
<protein>
    <recommendedName>
        <fullName evidence="7">HTH myb-type domain-containing protein</fullName>
    </recommendedName>
</protein>
<reference evidence="8" key="1">
    <citation type="submission" date="2023-05" db="EMBL/GenBank/DDBJ databases">
        <title>Nepenthes gracilis genome sequencing.</title>
        <authorList>
            <person name="Fukushima K."/>
        </authorList>
    </citation>
    <scope>NUCLEOTIDE SEQUENCE</scope>
    <source>
        <strain evidence="8">SING2019-196</strain>
    </source>
</reference>
<dbReference type="InterPro" id="IPR006447">
    <property type="entry name" value="Myb_dom_plants"/>
</dbReference>
<dbReference type="SUPFAM" id="SSF46689">
    <property type="entry name" value="Homeodomain-like"/>
    <property type="match status" value="1"/>
</dbReference>
<name>A0AAD3SQV5_NEPGR</name>
<evidence type="ECO:0000313" key="8">
    <source>
        <dbReference type="EMBL" id="GMH14766.1"/>
    </source>
</evidence>
<evidence type="ECO:0000256" key="5">
    <source>
        <dbReference type="ARBA" id="ARBA00023242"/>
    </source>
</evidence>
<evidence type="ECO:0000256" key="2">
    <source>
        <dbReference type="ARBA" id="ARBA00023015"/>
    </source>
</evidence>
<gene>
    <name evidence="8" type="ORF">Nepgr_016607</name>
</gene>
<keyword evidence="3" id="KW-0238">DNA-binding</keyword>
<dbReference type="Proteomes" id="UP001279734">
    <property type="component" value="Unassembled WGS sequence"/>
</dbReference>
<dbReference type="InterPro" id="IPR001005">
    <property type="entry name" value="SANT/Myb"/>
</dbReference>
<dbReference type="GO" id="GO:0003677">
    <property type="term" value="F:DNA binding"/>
    <property type="evidence" value="ECO:0007669"/>
    <property type="project" value="UniProtKB-KW"/>
</dbReference>
<dbReference type="EMBL" id="BSYO01000014">
    <property type="protein sequence ID" value="GMH14766.1"/>
    <property type="molecule type" value="Genomic_DNA"/>
</dbReference>
<dbReference type="InterPro" id="IPR044787">
    <property type="entry name" value="HHO5-like"/>
</dbReference>
<dbReference type="GO" id="GO:0005634">
    <property type="term" value="C:nucleus"/>
    <property type="evidence" value="ECO:0007669"/>
    <property type="project" value="UniProtKB-SubCell"/>
</dbReference>
<sequence>MGLYSPNLSLELCPPSVPPQTLSDVLPHISIFTKEKSDDELSRFNDYMNGLLEELRKIEAFSREFPLSIRLLNDVVNYLKEETRKCRETKSRRKMEKLSPSKGDSNGNGGVESGTDQNDKITWMNSRQLWSSNLTKHGSFLQLKPKNEEDDRMASDCLYQQCKYNEKEGTFASFKENSGVPAVTECAENKKLISPTIPCLKIPVPVPSSRKGSGRYGCRPALLRDQFRWQNNLTNSPFPTAKKERRCWSPKLHRRFLDALEKLGGSQVATPKQIRELMQVDGLTSDEVKSHLQKYRLHIRKLLASPPTSSNGMSLDQFLQLDSNLKEEFPQPNSPEGPLQLAIRSTNCNSSCANSTEEDQKSDSNNSWKIHHRRSTLYIQ</sequence>
<keyword evidence="5" id="KW-0539">Nucleus</keyword>
<organism evidence="8 9">
    <name type="scientific">Nepenthes gracilis</name>
    <name type="common">Slender pitcher plant</name>
    <dbReference type="NCBI Taxonomy" id="150966"/>
    <lineage>
        <taxon>Eukaryota</taxon>
        <taxon>Viridiplantae</taxon>
        <taxon>Streptophyta</taxon>
        <taxon>Embryophyta</taxon>
        <taxon>Tracheophyta</taxon>
        <taxon>Spermatophyta</taxon>
        <taxon>Magnoliopsida</taxon>
        <taxon>eudicotyledons</taxon>
        <taxon>Gunneridae</taxon>
        <taxon>Pentapetalae</taxon>
        <taxon>Caryophyllales</taxon>
        <taxon>Nepenthaceae</taxon>
        <taxon>Nepenthes</taxon>
    </lineage>
</organism>
<feature type="region of interest" description="Disordered" evidence="6">
    <location>
        <begin position="86"/>
        <end position="118"/>
    </location>
</feature>
<evidence type="ECO:0000256" key="3">
    <source>
        <dbReference type="ARBA" id="ARBA00023125"/>
    </source>
</evidence>
<dbReference type="PROSITE" id="PS51294">
    <property type="entry name" value="HTH_MYB"/>
    <property type="match status" value="1"/>
</dbReference>
<evidence type="ECO:0000313" key="9">
    <source>
        <dbReference type="Proteomes" id="UP001279734"/>
    </source>
</evidence>
<comment type="caution">
    <text evidence="8">The sequence shown here is derived from an EMBL/GenBank/DDBJ whole genome shotgun (WGS) entry which is preliminary data.</text>
</comment>
<dbReference type="InterPro" id="IPR009057">
    <property type="entry name" value="Homeodomain-like_sf"/>
</dbReference>
<dbReference type="InterPro" id="IPR017930">
    <property type="entry name" value="Myb_dom"/>
</dbReference>
<dbReference type="Pfam" id="PF26575">
    <property type="entry name" value="HHO5_N"/>
    <property type="match status" value="1"/>
</dbReference>
<comment type="subcellular location">
    <subcellularLocation>
        <location evidence="1">Nucleus</location>
    </subcellularLocation>
</comment>
<dbReference type="InterPro" id="IPR058673">
    <property type="entry name" value="HHO5-like_N"/>
</dbReference>
<dbReference type="FunFam" id="1.10.10.60:FF:000002">
    <property type="entry name" value="Myb family transcription factor"/>
    <property type="match status" value="1"/>
</dbReference>
<dbReference type="PANTHER" id="PTHR31003">
    <property type="entry name" value="MYB FAMILY TRANSCRIPTION FACTOR"/>
    <property type="match status" value="1"/>
</dbReference>
<evidence type="ECO:0000259" key="7">
    <source>
        <dbReference type="PROSITE" id="PS51294"/>
    </source>
</evidence>
<dbReference type="Pfam" id="PF00249">
    <property type="entry name" value="Myb_DNA-binding"/>
    <property type="match status" value="1"/>
</dbReference>
<keyword evidence="4" id="KW-0804">Transcription</keyword>